<dbReference type="GO" id="GO:0005737">
    <property type="term" value="C:cytoplasm"/>
    <property type="evidence" value="ECO:0007669"/>
    <property type="project" value="UniProtKB-ARBA"/>
</dbReference>
<dbReference type="InterPro" id="IPR012340">
    <property type="entry name" value="NA-bd_OB-fold"/>
</dbReference>
<comment type="similarity">
    <text evidence="1">Belongs to the bacterial ribosomal protein bS1 family.</text>
</comment>
<keyword evidence="3" id="KW-0687">Ribonucleoprotein</keyword>
<dbReference type="PANTHER" id="PTHR10724">
    <property type="entry name" value="30S RIBOSOMAL PROTEIN S1"/>
    <property type="match status" value="1"/>
</dbReference>
<comment type="caution">
    <text evidence="6">The sequence shown here is derived from an EMBL/GenBank/DDBJ whole genome shotgun (WGS) entry which is preliminary data.</text>
</comment>
<keyword evidence="7" id="KW-1185">Reference proteome</keyword>
<dbReference type="FunFam" id="2.40.50.140:FF:000051">
    <property type="entry name" value="RNA-binding transcriptional accessory protein"/>
    <property type="match status" value="1"/>
</dbReference>
<dbReference type="PROSITE" id="PS50126">
    <property type="entry name" value="S1"/>
    <property type="match status" value="3"/>
</dbReference>
<gene>
    <name evidence="6" type="ORF">GPECTOR_68g347</name>
</gene>
<dbReference type="SUPFAM" id="SSF50249">
    <property type="entry name" value="Nucleic acid-binding proteins"/>
    <property type="match status" value="3"/>
</dbReference>
<dbReference type="GO" id="GO:0003735">
    <property type="term" value="F:structural constituent of ribosome"/>
    <property type="evidence" value="ECO:0007669"/>
    <property type="project" value="TreeGrafter"/>
</dbReference>
<evidence type="ECO:0000256" key="1">
    <source>
        <dbReference type="ARBA" id="ARBA00006767"/>
    </source>
</evidence>
<dbReference type="Pfam" id="PF00575">
    <property type="entry name" value="S1"/>
    <property type="match status" value="3"/>
</dbReference>
<dbReference type="GO" id="GO:0003729">
    <property type="term" value="F:mRNA binding"/>
    <property type="evidence" value="ECO:0007669"/>
    <property type="project" value="UniProtKB-ARBA"/>
</dbReference>
<protein>
    <recommendedName>
        <fullName evidence="5">S1 motif domain-containing protein</fullName>
    </recommendedName>
</protein>
<dbReference type="OrthoDB" id="1693536at2759"/>
<dbReference type="PANTHER" id="PTHR10724:SF7">
    <property type="entry name" value="SMALL RIBOSOMAL SUBUNIT PROTEIN BS1C"/>
    <property type="match status" value="1"/>
</dbReference>
<feature type="domain" description="S1 motif" evidence="5">
    <location>
        <begin position="117"/>
        <end position="187"/>
    </location>
</feature>
<dbReference type="GO" id="GO:0005840">
    <property type="term" value="C:ribosome"/>
    <property type="evidence" value="ECO:0007669"/>
    <property type="project" value="UniProtKB-KW"/>
</dbReference>
<comment type="function">
    <text evidence="4">Associates with the EF-Tu.GDP complex and induces the exchange of GDP to GTP. It remains bound to the aminoacyl-tRNA.EF-Tu.GTP complex up to the GTP hydrolysis stage on the ribosome.</text>
</comment>
<dbReference type="SMART" id="SM00316">
    <property type="entry name" value="S1"/>
    <property type="match status" value="3"/>
</dbReference>
<evidence type="ECO:0000256" key="2">
    <source>
        <dbReference type="ARBA" id="ARBA00022980"/>
    </source>
</evidence>
<name>A0A150G3C6_GONPE</name>
<dbReference type="GO" id="GO:1990904">
    <property type="term" value="C:ribonucleoprotein complex"/>
    <property type="evidence" value="ECO:0007669"/>
    <property type="project" value="UniProtKB-KW"/>
</dbReference>
<evidence type="ECO:0000313" key="6">
    <source>
        <dbReference type="EMBL" id="KXZ44376.1"/>
    </source>
</evidence>
<sequence length="331" mass="35697">MKLRREALPKPGALVTGVVESVQPSLGAFIGLGSGVTGLLAISDVSAFPVTDLGELMAVGDEVKAQVRKVDMQTCHVGLSTKVLEPEPGDMLRDPRMVYERAKGTQRLRRRALPMVGALVTGVVESIQPSVGAFIDLGSGLTGLLAINDVSASPMTELGELMALGDEVKAQVTKVIKATCYVGLSTKVLEREPGDMCRDPKAVYERAEEEAKSSDAFFEVGALLSGVVQSVKPYGAFIDIGNGVTGLLHISQVSHERVKKLDTVFANGDEVKVMVLKRDLERGRITLSTKKLEVKPGDMLRDPQLVYDTAEEQAQQWRQQQVQVDRERAGG</sequence>
<evidence type="ECO:0000313" key="7">
    <source>
        <dbReference type="Proteomes" id="UP000075714"/>
    </source>
</evidence>
<dbReference type="Gene3D" id="2.40.50.140">
    <property type="entry name" value="Nucleic acid-binding proteins"/>
    <property type="match status" value="3"/>
</dbReference>
<evidence type="ECO:0000256" key="4">
    <source>
        <dbReference type="ARBA" id="ARBA00025453"/>
    </source>
</evidence>
<keyword evidence="2" id="KW-0689">Ribosomal protein</keyword>
<dbReference type="AlphaFoldDB" id="A0A150G3C6"/>
<dbReference type="STRING" id="33097.A0A150G3C6"/>
<accession>A0A150G3C6</accession>
<dbReference type="InterPro" id="IPR050437">
    <property type="entry name" value="Ribos_protein_bS1-like"/>
</dbReference>
<dbReference type="GO" id="GO:0006412">
    <property type="term" value="P:translation"/>
    <property type="evidence" value="ECO:0007669"/>
    <property type="project" value="TreeGrafter"/>
</dbReference>
<feature type="domain" description="S1 motif" evidence="5">
    <location>
        <begin position="221"/>
        <end position="290"/>
    </location>
</feature>
<evidence type="ECO:0000259" key="5">
    <source>
        <dbReference type="PROSITE" id="PS50126"/>
    </source>
</evidence>
<evidence type="ECO:0000256" key="3">
    <source>
        <dbReference type="ARBA" id="ARBA00023274"/>
    </source>
</evidence>
<reference evidence="7" key="1">
    <citation type="journal article" date="2016" name="Nat. Commun.">
        <title>The Gonium pectorale genome demonstrates co-option of cell cycle regulation during the evolution of multicellularity.</title>
        <authorList>
            <person name="Hanschen E.R."/>
            <person name="Marriage T.N."/>
            <person name="Ferris P.J."/>
            <person name="Hamaji T."/>
            <person name="Toyoda A."/>
            <person name="Fujiyama A."/>
            <person name="Neme R."/>
            <person name="Noguchi H."/>
            <person name="Minakuchi Y."/>
            <person name="Suzuki M."/>
            <person name="Kawai-Toyooka H."/>
            <person name="Smith D.R."/>
            <person name="Sparks H."/>
            <person name="Anderson J."/>
            <person name="Bakaric R."/>
            <person name="Luria V."/>
            <person name="Karger A."/>
            <person name="Kirschner M.W."/>
            <person name="Durand P.M."/>
            <person name="Michod R.E."/>
            <person name="Nozaki H."/>
            <person name="Olson B.J."/>
        </authorList>
    </citation>
    <scope>NUCLEOTIDE SEQUENCE [LARGE SCALE GENOMIC DNA]</scope>
    <source>
        <strain evidence="7">NIES-2863</strain>
    </source>
</reference>
<dbReference type="Proteomes" id="UP000075714">
    <property type="component" value="Unassembled WGS sequence"/>
</dbReference>
<dbReference type="EMBL" id="LSYV01000069">
    <property type="protein sequence ID" value="KXZ44376.1"/>
    <property type="molecule type" value="Genomic_DNA"/>
</dbReference>
<organism evidence="6 7">
    <name type="scientific">Gonium pectorale</name>
    <name type="common">Green alga</name>
    <dbReference type="NCBI Taxonomy" id="33097"/>
    <lineage>
        <taxon>Eukaryota</taxon>
        <taxon>Viridiplantae</taxon>
        <taxon>Chlorophyta</taxon>
        <taxon>core chlorophytes</taxon>
        <taxon>Chlorophyceae</taxon>
        <taxon>CS clade</taxon>
        <taxon>Chlamydomonadales</taxon>
        <taxon>Volvocaceae</taxon>
        <taxon>Gonium</taxon>
    </lineage>
</organism>
<dbReference type="InterPro" id="IPR003029">
    <property type="entry name" value="S1_domain"/>
</dbReference>
<feature type="domain" description="S1 motif" evidence="5">
    <location>
        <begin position="12"/>
        <end position="82"/>
    </location>
</feature>
<proteinExistence type="inferred from homology"/>